<evidence type="ECO:0000256" key="2">
    <source>
        <dbReference type="ARBA" id="ARBA00004651"/>
    </source>
</evidence>
<dbReference type="SUPFAM" id="SSF48108">
    <property type="entry name" value="Carbamoyl phosphate synthetase, large subunit connection domain"/>
    <property type="match status" value="1"/>
</dbReference>
<dbReference type="InterPro" id="IPR016185">
    <property type="entry name" value="PreATP-grasp_dom_sf"/>
</dbReference>
<evidence type="ECO:0000256" key="21">
    <source>
        <dbReference type="ARBA" id="ARBA00035585"/>
    </source>
</evidence>
<dbReference type="OrthoDB" id="434at2759"/>
<dbReference type="InterPro" id="IPR011607">
    <property type="entry name" value="MGS-like_dom"/>
</dbReference>
<dbReference type="PANTHER" id="PTHR11405">
    <property type="entry name" value="CARBAMOYLTRANSFERASE FAMILY MEMBER"/>
    <property type="match status" value="1"/>
</dbReference>
<dbReference type="Proteomes" id="UP001152797">
    <property type="component" value="Unassembled WGS sequence"/>
</dbReference>
<dbReference type="GO" id="GO:0004087">
    <property type="term" value="F:carbamoyl-phosphate synthase (ammonia) activity"/>
    <property type="evidence" value="ECO:0007669"/>
    <property type="project" value="UniProtKB-EC"/>
</dbReference>
<dbReference type="PANTHER" id="PTHR11405:SF53">
    <property type="entry name" value="CARBAMOYL-PHOSPHATE SYNTHASE [AMMONIA], MITOCHONDRIAL"/>
    <property type="match status" value="1"/>
</dbReference>
<keyword evidence="7" id="KW-0055">Arginine biosynthesis</keyword>
<keyword evidence="15" id="KW-0460">Magnesium</keyword>
<feature type="transmembrane region" description="Helical" evidence="28">
    <location>
        <begin position="1108"/>
        <end position="1129"/>
    </location>
</feature>
<evidence type="ECO:0000259" key="29">
    <source>
        <dbReference type="PROSITE" id="PS50975"/>
    </source>
</evidence>
<keyword evidence="9" id="KW-0028">Amino-acid biosynthesis</keyword>
<evidence type="ECO:0000256" key="25">
    <source>
        <dbReference type="ARBA" id="ARBA00044334"/>
    </source>
</evidence>
<dbReference type="EMBL" id="CAMXCT010000001">
    <property type="protein sequence ID" value="CAI3971650.1"/>
    <property type="molecule type" value="Genomic_DNA"/>
</dbReference>
<dbReference type="GO" id="GO:0005524">
    <property type="term" value="F:ATP binding"/>
    <property type="evidence" value="ECO:0007669"/>
    <property type="project" value="UniProtKB-UniRule"/>
</dbReference>
<proteinExistence type="inferred from homology"/>
<dbReference type="SUPFAM" id="SSF52335">
    <property type="entry name" value="Methylglyoxal synthase-like"/>
    <property type="match status" value="1"/>
</dbReference>
<organism evidence="31">
    <name type="scientific">Cladocopium goreaui</name>
    <dbReference type="NCBI Taxonomy" id="2562237"/>
    <lineage>
        <taxon>Eukaryota</taxon>
        <taxon>Sar</taxon>
        <taxon>Alveolata</taxon>
        <taxon>Dinophyceae</taxon>
        <taxon>Suessiales</taxon>
        <taxon>Symbiodiniaceae</taxon>
        <taxon>Cladocopium</taxon>
    </lineage>
</organism>
<keyword evidence="33" id="KW-1185">Reference proteome</keyword>
<comment type="similarity">
    <text evidence="20">Belongs to the fluoride channel Fluc/FEX (TC 1.A.43) family.</text>
</comment>
<comment type="pathway">
    <text evidence="3">Amino-acid biosynthesis; L-arginine biosynthesis; carbamoyl phosphate from bicarbonate: step 1/1.</text>
</comment>
<dbReference type="Gene3D" id="3.40.50.20">
    <property type="match status" value="2"/>
</dbReference>
<dbReference type="SMART" id="SM00851">
    <property type="entry name" value="MGS"/>
    <property type="match status" value="1"/>
</dbReference>
<dbReference type="Pfam" id="PF02142">
    <property type="entry name" value="MGS"/>
    <property type="match status" value="1"/>
</dbReference>
<feature type="domain" description="ATP-grasp" evidence="29">
    <location>
        <begin position="79"/>
        <end position="274"/>
    </location>
</feature>
<dbReference type="Pfam" id="PF02537">
    <property type="entry name" value="CRCB"/>
    <property type="match status" value="1"/>
</dbReference>
<comment type="subcellular location">
    <subcellularLocation>
        <location evidence="2">Cell membrane</location>
        <topology evidence="2">Multi-pass membrane protein</topology>
    </subcellularLocation>
</comment>
<dbReference type="NCBIfam" id="NF003671">
    <property type="entry name" value="PRK05294.1"/>
    <property type="match status" value="1"/>
</dbReference>
<evidence type="ECO:0000256" key="13">
    <source>
        <dbReference type="ARBA" id="ARBA00022741"/>
    </source>
</evidence>
<keyword evidence="19" id="KW-0464">Manganese</keyword>
<dbReference type="Gene3D" id="1.10.1030.10">
    <property type="entry name" value="Carbamoyl-phosphate synthetase, large subunit oligomerisation domain"/>
    <property type="match status" value="1"/>
</dbReference>
<dbReference type="GO" id="GO:0006526">
    <property type="term" value="P:L-arginine biosynthetic process"/>
    <property type="evidence" value="ECO:0007669"/>
    <property type="project" value="UniProtKB-KW"/>
</dbReference>
<feature type="domain" description="MGS-like" evidence="30">
    <location>
        <begin position="892"/>
        <end position="1032"/>
    </location>
</feature>
<evidence type="ECO:0000256" key="17">
    <source>
        <dbReference type="ARBA" id="ARBA00022989"/>
    </source>
</evidence>
<dbReference type="InterPro" id="IPR033937">
    <property type="entry name" value="MGS_CPS_CarB"/>
</dbReference>
<evidence type="ECO:0000256" key="12">
    <source>
        <dbReference type="ARBA" id="ARBA00022737"/>
    </source>
</evidence>
<dbReference type="InterPro" id="IPR005479">
    <property type="entry name" value="CPAse_ATP-bd"/>
</dbReference>
<evidence type="ECO:0000259" key="30">
    <source>
        <dbReference type="PROSITE" id="PS51855"/>
    </source>
</evidence>
<feature type="transmembrane region" description="Helical" evidence="28">
    <location>
        <begin position="1077"/>
        <end position="1096"/>
    </location>
</feature>
<protein>
    <recommendedName>
        <fullName evidence="24">Ammonium-dependent carbamoyl phosphate synthetase</fullName>
        <ecNumber evidence="22">6.3.4.16</ecNumber>
        <ecNumber evidence="5">6.3.5.5</ecNumber>
    </recommendedName>
    <alternativeName>
        <fullName evidence="23">Arginine-specific carbamoyl phosphate synthetase, ammonia chain</fullName>
    </alternativeName>
    <alternativeName>
        <fullName evidence="25">Glutamine-dependent carbamoyl phosphate synthetase</fullName>
    </alternativeName>
</protein>
<comment type="catalytic activity">
    <reaction evidence="26">
        <text>hydrogencarbonate + NH4(+) + 2 ATP = carbamoyl phosphate + 2 ADP + phosphate + 2 H(+)</text>
        <dbReference type="Rhea" id="RHEA:18029"/>
        <dbReference type="ChEBI" id="CHEBI:15378"/>
        <dbReference type="ChEBI" id="CHEBI:17544"/>
        <dbReference type="ChEBI" id="CHEBI:28938"/>
        <dbReference type="ChEBI" id="CHEBI:30616"/>
        <dbReference type="ChEBI" id="CHEBI:43474"/>
        <dbReference type="ChEBI" id="CHEBI:58228"/>
        <dbReference type="ChEBI" id="CHEBI:456216"/>
        <dbReference type="EC" id="6.3.4.16"/>
    </reaction>
</comment>
<dbReference type="InterPro" id="IPR006275">
    <property type="entry name" value="CPSase_lsu"/>
</dbReference>
<dbReference type="InterPro" id="IPR003691">
    <property type="entry name" value="FluC"/>
</dbReference>
<keyword evidence="10 28" id="KW-0812">Transmembrane</keyword>
<name>A0A9P1BFV2_9DINO</name>
<evidence type="ECO:0000256" key="23">
    <source>
        <dbReference type="ARBA" id="ARBA00044249"/>
    </source>
</evidence>
<evidence type="ECO:0000256" key="27">
    <source>
        <dbReference type="PROSITE-ProRule" id="PRU00409"/>
    </source>
</evidence>
<dbReference type="EMBL" id="CAMXCT030000001">
    <property type="protein sequence ID" value="CAL4758962.1"/>
    <property type="molecule type" value="Genomic_DNA"/>
</dbReference>
<dbReference type="InterPro" id="IPR036897">
    <property type="entry name" value="CarbamoylP_synth_lsu_oligo_sf"/>
</dbReference>
<dbReference type="GO" id="GO:0006541">
    <property type="term" value="P:glutamine metabolic process"/>
    <property type="evidence" value="ECO:0007669"/>
    <property type="project" value="TreeGrafter"/>
</dbReference>
<dbReference type="GO" id="GO:0046872">
    <property type="term" value="F:metal ion binding"/>
    <property type="evidence" value="ECO:0007669"/>
    <property type="project" value="UniProtKB-KW"/>
</dbReference>
<feature type="domain" description="ATP-grasp" evidence="29">
    <location>
        <begin position="630"/>
        <end position="825"/>
    </location>
</feature>
<keyword evidence="14 27" id="KW-0067">ATP-binding</keyword>
<evidence type="ECO:0000256" key="18">
    <source>
        <dbReference type="ARBA" id="ARBA00023136"/>
    </source>
</evidence>
<dbReference type="PROSITE" id="PS00866">
    <property type="entry name" value="CPSASE_1"/>
    <property type="match status" value="1"/>
</dbReference>
<dbReference type="SUPFAM" id="SSF56059">
    <property type="entry name" value="Glutathione synthetase ATP-binding domain-like"/>
    <property type="match status" value="2"/>
</dbReference>
<evidence type="ECO:0000256" key="7">
    <source>
        <dbReference type="ARBA" id="ARBA00022571"/>
    </source>
</evidence>
<dbReference type="PROSITE" id="PS50975">
    <property type="entry name" value="ATP_GRASP"/>
    <property type="match status" value="2"/>
</dbReference>
<keyword evidence="18 28" id="KW-0472">Membrane</keyword>
<dbReference type="NCBIfam" id="TIGR01369">
    <property type="entry name" value="CPSaseII_lrg"/>
    <property type="match status" value="1"/>
</dbReference>
<dbReference type="Gene3D" id="3.40.50.1380">
    <property type="entry name" value="Methylglyoxal synthase-like domain"/>
    <property type="match status" value="1"/>
</dbReference>
<keyword evidence="6" id="KW-1003">Cell membrane</keyword>
<dbReference type="GO" id="GO:0004088">
    <property type="term" value="F:carbamoyl-phosphate synthase (glutamine-hydrolyzing) activity"/>
    <property type="evidence" value="ECO:0007669"/>
    <property type="project" value="UniProtKB-EC"/>
</dbReference>
<evidence type="ECO:0000256" key="22">
    <source>
        <dbReference type="ARBA" id="ARBA00044063"/>
    </source>
</evidence>
<dbReference type="Pfam" id="PF02786">
    <property type="entry name" value="CPSase_L_D2"/>
    <property type="match status" value="2"/>
</dbReference>
<dbReference type="InterPro" id="IPR005480">
    <property type="entry name" value="CPSase_lsu_oligo"/>
</dbReference>
<accession>A0A9P1BFV2</accession>
<keyword evidence="17 28" id="KW-1133">Transmembrane helix</keyword>
<evidence type="ECO:0000256" key="24">
    <source>
        <dbReference type="ARBA" id="ARBA00044318"/>
    </source>
</evidence>
<keyword evidence="13 27" id="KW-0547">Nucleotide-binding</keyword>
<evidence type="ECO:0000313" key="32">
    <source>
        <dbReference type="EMBL" id="CAL1125025.1"/>
    </source>
</evidence>
<dbReference type="InterPro" id="IPR036914">
    <property type="entry name" value="MGS-like_dom_sf"/>
</dbReference>
<keyword evidence="12" id="KW-0677">Repeat</keyword>
<comment type="catalytic activity">
    <reaction evidence="21">
        <text>fluoride(in) = fluoride(out)</text>
        <dbReference type="Rhea" id="RHEA:76159"/>
        <dbReference type="ChEBI" id="CHEBI:17051"/>
    </reaction>
    <physiologicalReaction direction="left-to-right" evidence="21">
        <dbReference type="Rhea" id="RHEA:76160"/>
    </physiologicalReaction>
</comment>
<evidence type="ECO:0000256" key="19">
    <source>
        <dbReference type="ARBA" id="ARBA00023211"/>
    </source>
</evidence>
<comment type="caution">
    <text evidence="31">The sequence shown here is derived from an EMBL/GenBank/DDBJ whole genome shotgun (WGS) entry which is preliminary data.</text>
</comment>
<evidence type="ECO:0000256" key="26">
    <source>
        <dbReference type="ARBA" id="ARBA00047359"/>
    </source>
</evidence>
<dbReference type="PRINTS" id="PR00098">
    <property type="entry name" value="CPSASE"/>
</dbReference>
<evidence type="ECO:0000256" key="8">
    <source>
        <dbReference type="ARBA" id="ARBA00022598"/>
    </source>
</evidence>
<keyword evidence="11" id="KW-0479">Metal-binding</keyword>
<dbReference type="InterPro" id="IPR011761">
    <property type="entry name" value="ATP-grasp"/>
</dbReference>
<evidence type="ECO:0000256" key="4">
    <source>
        <dbReference type="ARBA" id="ARBA00009799"/>
    </source>
</evidence>
<dbReference type="FunFam" id="3.40.50.20:FF:000001">
    <property type="entry name" value="Carbamoyl-phosphate synthase large chain"/>
    <property type="match status" value="2"/>
</dbReference>
<reference evidence="31" key="1">
    <citation type="submission" date="2022-10" db="EMBL/GenBank/DDBJ databases">
        <authorList>
            <person name="Chen Y."/>
            <person name="Dougan E. K."/>
            <person name="Chan C."/>
            <person name="Rhodes N."/>
            <person name="Thang M."/>
        </authorList>
    </citation>
    <scope>NUCLEOTIDE SEQUENCE</scope>
</reference>
<dbReference type="CDD" id="cd01424">
    <property type="entry name" value="MGS_CPS_II"/>
    <property type="match status" value="1"/>
</dbReference>
<comment type="similarity">
    <text evidence="4">Belongs to the CarB family.</text>
</comment>
<dbReference type="NCBIfam" id="NF009455">
    <property type="entry name" value="PRK12815.1"/>
    <property type="match status" value="1"/>
</dbReference>
<dbReference type="FunFam" id="3.30.470.20:FF:000007">
    <property type="entry name" value="Carbamoyl-phosphate synthase large chain"/>
    <property type="match status" value="1"/>
</dbReference>
<evidence type="ECO:0000256" key="14">
    <source>
        <dbReference type="ARBA" id="ARBA00022840"/>
    </source>
</evidence>
<dbReference type="Gene3D" id="3.30.470.20">
    <property type="entry name" value="ATP-grasp fold, B domain"/>
    <property type="match status" value="2"/>
</dbReference>
<comment type="cofactor">
    <cofactor evidence="1">
        <name>Mn(2+)</name>
        <dbReference type="ChEBI" id="CHEBI:29035"/>
    </cofactor>
</comment>
<dbReference type="FunFam" id="3.30.470.20:FF:000013">
    <property type="entry name" value="Carbamoyl-phosphate synthase large chain"/>
    <property type="match status" value="1"/>
</dbReference>
<dbReference type="GO" id="GO:0005737">
    <property type="term" value="C:cytoplasm"/>
    <property type="evidence" value="ECO:0007669"/>
    <property type="project" value="TreeGrafter"/>
</dbReference>
<dbReference type="EC" id="6.3.4.16" evidence="22"/>
<reference evidence="32" key="2">
    <citation type="submission" date="2024-04" db="EMBL/GenBank/DDBJ databases">
        <authorList>
            <person name="Chen Y."/>
            <person name="Shah S."/>
            <person name="Dougan E. K."/>
            <person name="Thang M."/>
            <person name="Chan C."/>
        </authorList>
    </citation>
    <scope>NUCLEOTIDE SEQUENCE [LARGE SCALE GENOMIC DNA]</scope>
</reference>
<evidence type="ECO:0000256" key="9">
    <source>
        <dbReference type="ARBA" id="ARBA00022605"/>
    </source>
</evidence>
<dbReference type="GO" id="GO:0005886">
    <property type="term" value="C:plasma membrane"/>
    <property type="evidence" value="ECO:0007669"/>
    <property type="project" value="UniProtKB-SubCell"/>
</dbReference>
<dbReference type="SMART" id="SM01096">
    <property type="entry name" value="CPSase_L_D3"/>
    <property type="match status" value="1"/>
</dbReference>
<dbReference type="InterPro" id="IPR058047">
    <property type="entry name" value="CPSase_preATP-grasp"/>
</dbReference>
<evidence type="ECO:0000256" key="6">
    <source>
        <dbReference type="ARBA" id="ARBA00022475"/>
    </source>
</evidence>
<dbReference type="EC" id="6.3.5.5" evidence="5"/>
<gene>
    <name evidence="31" type="ORF">C1SCF055_LOCUS240</name>
</gene>
<evidence type="ECO:0000256" key="3">
    <source>
        <dbReference type="ARBA" id="ARBA00005077"/>
    </source>
</evidence>
<evidence type="ECO:0000313" key="33">
    <source>
        <dbReference type="Proteomes" id="UP001152797"/>
    </source>
</evidence>
<dbReference type="Pfam" id="PF25596">
    <property type="entry name" value="CPSase_L_D1"/>
    <property type="match status" value="2"/>
</dbReference>
<dbReference type="HAMAP" id="MF_00454">
    <property type="entry name" value="FluC"/>
    <property type="match status" value="1"/>
</dbReference>
<keyword evidence="8" id="KW-0436">Ligase</keyword>
<evidence type="ECO:0000256" key="10">
    <source>
        <dbReference type="ARBA" id="ARBA00022692"/>
    </source>
</evidence>
<keyword evidence="16" id="KW-0665">Pyrimidine biosynthesis</keyword>
<evidence type="ECO:0000256" key="16">
    <source>
        <dbReference type="ARBA" id="ARBA00022975"/>
    </source>
</evidence>
<dbReference type="PROSITE" id="PS51855">
    <property type="entry name" value="MGS"/>
    <property type="match status" value="1"/>
</dbReference>
<dbReference type="PROSITE" id="PS00867">
    <property type="entry name" value="CPSASE_2"/>
    <property type="match status" value="2"/>
</dbReference>
<dbReference type="GO" id="GO:0006221">
    <property type="term" value="P:pyrimidine nucleotide biosynthetic process"/>
    <property type="evidence" value="ECO:0007669"/>
    <property type="project" value="UniProtKB-KW"/>
</dbReference>
<dbReference type="FunFam" id="1.10.1030.10:FF:000002">
    <property type="entry name" value="Carbamoyl-phosphate synthase large chain"/>
    <property type="match status" value="1"/>
</dbReference>
<sequence>MTDPDTADRTYIEPLTWQTVAKVIEKERPDAVLPTLGGQTGLNLAMDLAREGVLEKYDVEMIGAIPSVIDKAEDRKQFQEAMARIGLEVCRGRTVSNMTEANAVLKEIGLPCVVRPSFTLGGSGSSIAFNMDEFEQLVSRGLEASPITQVLVEESIIGWKEYEMEVMRDKEDNVVIICSIENFDPMGVHTGDSITVAPAQTLTDKEYQRMRDASLAVIREIGVETGGSNIQFAIDPRTGRMIVIEMNPRVSRSSALASKATGFPIAKIAAKLAVGYMLHELPNDITRKTKACFEPTIDYVVTKIPRFAFEKFPEADSTLTTQMKSVGETMAIGRTFKESFQKAIRGLEVGSFGFGCDAKDRWGTPQQPDIEEIRANLATPNAERLWFLRYAIKEGMSLEEIYELTGIDPWFLDNLLELVELEEELRSIESFEQVDTELLRRAKRSGFADRQLATIFDTTEITVRNERKRRGIVATFKAVDTCAAEFEAYTPYYYSTYEEEDETPAREPNQRRIMILGGGPNRIGQGIEFDYCCCHASFAMRDMGVQSIMVNSNPETVSTDYDTSDVLFFEPLTHEDVLNICDRMSPDGVIVQFGGQTPLNLARALATSGVPIIGTSVDTIEDAEDREKFQQLLSRLGLKQPANGIARTMAEARKEVEKIGYPVLVRPSFVLGGRAMEICYDLSQFERFVAEAFVVAQGQPVLVDRFLEDATEVDVDAICDGERTIVAGVMEHIEEAGVHSGDSACAIPPYSLPGPVIDEIKRSTQALAERMKVRGLMNIQYAVKREDGEFNVYVLEVNPRASRTVPFVSKATGVQLANVAAKVMAGVSLAEQGVTSDPVPSHVSIKESVFPFAKFQGVDIVLGPEMKSTGEVMGVSDRFSIAFAKSQLAAGVVLPESGSIFLSVTLRGKQHVVDLGRRLVAMNYKLLATPGTAAALREAGVEVEAIKKLRQGHPNLLDYMIDGRVQLIINTPSGKGARTDEGKIRAAGVASGVPCITTMPAAEAAVTAMEALREQDTTVQALQDRFAALKRTFIPHGTAMTDNLFVRIVIVAMAGGLGAVLRWGVTRFSQEFFTEHWPLGTLLVNMLGCFCFGLAYETLRHHTSDVSLLRLVIMTGFAGGLTTFSTFAFDTFELALAGGERVSTAGLLKATANVSLHPPVTPAELLDCIPEIARYHRIPVADEENALFPWQQAMGLVHPGDDDDIILSELIYSTDDGQPAPIPPGKEFDRISRLLESNQAAFDLADEGVRRGRFQFPELTDFKRAFDGVFGTPYDLMSLSQMLVINVKFKMAAGKWDDAVGELINQLRMGELLCNGDGIITSYMLGVGYRRKGTLGILRLLEEHSVSGTLHRRLSRAVEKSLETEDGLAQSERVDLCCYTIPRFATVDEKADLETLVDQILDMYYDSQTMADLDPEDCADAQISDETRQQRLQTRRQQILEILDGHPCPFDMADTMRVTGSLLAERIEFAELYHREREFGLVEFLAKRTHTFFRDRRLNKATRYWPGSLTPNCSLDHFGDDPQAIASRQFVKSHMPEIDFSELEPATPAQLKQAKTRLRRIKNPLGLILQSALCSIDVRHFVAEHRENLWAIQEKLRSAA</sequence>
<evidence type="ECO:0000256" key="20">
    <source>
        <dbReference type="ARBA" id="ARBA00035120"/>
    </source>
</evidence>
<evidence type="ECO:0000256" key="1">
    <source>
        <dbReference type="ARBA" id="ARBA00001936"/>
    </source>
</evidence>
<evidence type="ECO:0000256" key="15">
    <source>
        <dbReference type="ARBA" id="ARBA00022842"/>
    </source>
</evidence>
<evidence type="ECO:0000313" key="31">
    <source>
        <dbReference type="EMBL" id="CAI3971650.1"/>
    </source>
</evidence>
<dbReference type="SUPFAM" id="SSF52440">
    <property type="entry name" value="PreATP-grasp domain"/>
    <property type="match status" value="2"/>
</dbReference>
<evidence type="ECO:0000256" key="5">
    <source>
        <dbReference type="ARBA" id="ARBA00012738"/>
    </source>
</evidence>
<dbReference type="InterPro" id="IPR005483">
    <property type="entry name" value="CPSase_dom"/>
</dbReference>
<evidence type="ECO:0000256" key="11">
    <source>
        <dbReference type="ARBA" id="ARBA00022723"/>
    </source>
</evidence>
<dbReference type="EMBL" id="CAMXCT020000001">
    <property type="protein sequence ID" value="CAL1125025.1"/>
    <property type="molecule type" value="Genomic_DNA"/>
</dbReference>
<evidence type="ECO:0000256" key="28">
    <source>
        <dbReference type="SAM" id="Phobius"/>
    </source>
</evidence>
<dbReference type="Pfam" id="PF02787">
    <property type="entry name" value="CPSase_L_D3"/>
    <property type="match status" value="1"/>
</dbReference>